<organism evidence="1 2">
    <name type="scientific">Deinococcus xinjiangensis</name>
    <dbReference type="NCBI Taxonomy" id="457454"/>
    <lineage>
        <taxon>Bacteria</taxon>
        <taxon>Thermotogati</taxon>
        <taxon>Deinococcota</taxon>
        <taxon>Deinococci</taxon>
        <taxon>Deinococcales</taxon>
        <taxon>Deinococcaceae</taxon>
        <taxon>Deinococcus</taxon>
    </lineage>
</organism>
<dbReference type="EMBL" id="BAABRN010000016">
    <property type="protein sequence ID" value="GAA5502007.1"/>
    <property type="molecule type" value="Genomic_DNA"/>
</dbReference>
<dbReference type="Gene3D" id="3.30.1240.10">
    <property type="match status" value="1"/>
</dbReference>
<reference evidence="1 2" key="1">
    <citation type="submission" date="2024-02" db="EMBL/GenBank/DDBJ databases">
        <title>Deinococcus xinjiangensis NBRC 107630.</title>
        <authorList>
            <person name="Ichikawa N."/>
            <person name="Katano-Makiyama Y."/>
            <person name="Hidaka K."/>
        </authorList>
    </citation>
    <scope>NUCLEOTIDE SEQUENCE [LARGE SCALE GENOMIC DNA]</scope>
    <source>
        <strain evidence="1 2">NBRC 107630</strain>
    </source>
</reference>
<dbReference type="NCBIfam" id="TIGR01484">
    <property type="entry name" value="HAD-SF-IIB"/>
    <property type="match status" value="1"/>
</dbReference>
<sequence length="290" mass="30847">MGSTKTVWLFYGGLFLGYPQGMSAPFVFPPFVPRLLAFDLDGTLIADGGVSLPEATAEALARVRAAGLKLAIITGRDQPPRAVREAMQPDVVATNNGGRVEVGGTLHAEARFSAADLQAALAHELADARVVVFTGDHIYVDLPAGRDPEPWMLARSYKPMQEAPSEGIVKIGFYHPHVAGHAERLRRSHPHLVMTGAQAPYEQFLTVTPAGAHKAAALTLAAEALNIPLAHTVAFGDSDNDEVMLEVAGFAVQVGQLPLLARHANAQVPSHREVAAYLDGLLELCLSAES</sequence>
<protein>
    <submittedName>
        <fullName evidence="1">HMP-PP phosphatase</fullName>
    </submittedName>
</protein>
<evidence type="ECO:0000313" key="2">
    <source>
        <dbReference type="Proteomes" id="UP001458946"/>
    </source>
</evidence>
<dbReference type="InterPro" id="IPR036412">
    <property type="entry name" value="HAD-like_sf"/>
</dbReference>
<proteinExistence type="predicted"/>
<comment type="caution">
    <text evidence="1">The sequence shown here is derived from an EMBL/GenBank/DDBJ whole genome shotgun (WGS) entry which is preliminary data.</text>
</comment>
<dbReference type="Gene3D" id="3.40.50.1000">
    <property type="entry name" value="HAD superfamily/HAD-like"/>
    <property type="match status" value="1"/>
</dbReference>
<accession>A0ABP9V9S6</accession>
<dbReference type="InterPro" id="IPR006379">
    <property type="entry name" value="HAD-SF_hydro_IIB"/>
</dbReference>
<gene>
    <name evidence="1" type="primary">cof</name>
    <name evidence="1" type="ORF">Dxin01_01746</name>
</gene>
<keyword evidence="2" id="KW-1185">Reference proteome</keyword>
<dbReference type="PANTHER" id="PTHR10000">
    <property type="entry name" value="PHOSPHOSERINE PHOSPHATASE"/>
    <property type="match status" value="1"/>
</dbReference>
<dbReference type="PANTHER" id="PTHR10000:SF8">
    <property type="entry name" value="HAD SUPERFAMILY HYDROLASE-LIKE, TYPE 3"/>
    <property type="match status" value="1"/>
</dbReference>
<dbReference type="InterPro" id="IPR023214">
    <property type="entry name" value="HAD_sf"/>
</dbReference>
<name>A0ABP9V9S6_9DEIO</name>
<dbReference type="SUPFAM" id="SSF56784">
    <property type="entry name" value="HAD-like"/>
    <property type="match status" value="1"/>
</dbReference>
<dbReference type="Proteomes" id="UP001458946">
    <property type="component" value="Unassembled WGS sequence"/>
</dbReference>
<dbReference type="Pfam" id="PF08282">
    <property type="entry name" value="Hydrolase_3"/>
    <property type="match status" value="1"/>
</dbReference>
<evidence type="ECO:0000313" key="1">
    <source>
        <dbReference type="EMBL" id="GAA5502007.1"/>
    </source>
</evidence>